<dbReference type="Proteomes" id="UP000613840">
    <property type="component" value="Unassembled WGS sequence"/>
</dbReference>
<feature type="binding site" evidence="7">
    <location>
        <position position="415"/>
    </location>
    <ligand>
        <name>phosphoenolpyruvate</name>
        <dbReference type="ChEBI" id="CHEBI:58702"/>
    </ligand>
</feature>
<comment type="caution">
    <text evidence="9">The sequence shown here is derived from an EMBL/GenBank/DDBJ whole genome shotgun (WGS) entry which is preliminary data.</text>
</comment>
<keyword evidence="3 7" id="KW-0028">Amino-acid biosynthesis</keyword>
<dbReference type="AlphaFoldDB" id="A0A917S4Y8"/>
<organism evidence="9 10">
    <name type="scientific">Microlunatus endophyticus</name>
    <dbReference type="NCBI Taxonomy" id="1716077"/>
    <lineage>
        <taxon>Bacteria</taxon>
        <taxon>Bacillati</taxon>
        <taxon>Actinomycetota</taxon>
        <taxon>Actinomycetes</taxon>
        <taxon>Propionibacteriales</taxon>
        <taxon>Propionibacteriaceae</taxon>
        <taxon>Microlunatus</taxon>
    </lineage>
</organism>
<dbReference type="PIRSF" id="PIRSF000505">
    <property type="entry name" value="EPSPS"/>
    <property type="match status" value="1"/>
</dbReference>
<evidence type="ECO:0000313" key="10">
    <source>
        <dbReference type="Proteomes" id="UP000613840"/>
    </source>
</evidence>
<evidence type="ECO:0000256" key="6">
    <source>
        <dbReference type="ARBA" id="ARBA00044633"/>
    </source>
</evidence>
<dbReference type="RefSeq" id="WP_188894314.1">
    <property type="nucleotide sequence ID" value="NZ_BMMZ01000002.1"/>
</dbReference>
<feature type="binding site" evidence="7">
    <location>
        <position position="176"/>
    </location>
    <ligand>
        <name>3-phosphoshikimate</name>
        <dbReference type="ChEBI" id="CHEBI:145989"/>
    </ligand>
</feature>
<feature type="binding site" evidence="7">
    <location>
        <position position="203"/>
    </location>
    <ligand>
        <name>3-phosphoshikimate</name>
        <dbReference type="ChEBI" id="CHEBI:145989"/>
    </ligand>
</feature>
<feature type="binding site" evidence="7">
    <location>
        <position position="176"/>
    </location>
    <ligand>
        <name>phosphoenolpyruvate</name>
        <dbReference type="ChEBI" id="CHEBI:58702"/>
    </ligand>
</feature>
<feature type="binding site" evidence="7">
    <location>
        <position position="95"/>
    </location>
    <ligand>
        <name>phosphoenolpyruvate</name>
        <dbReference type="ChEBI" id="CHEBI:58702"/>
    </ligand>
</feature>
<dbReference type="GO" id="GO:0009073">
    <property type="term" value="P:aromatic amino acid family biosynthetic process"/>
    <property type="evidence" value="ECO:0007669"/>
    <property type="project" value="UniProtKB-KW"/>
</dbReference>
<keyword evidence="4 7" id="KW-0808">Transferase</keyword>
<dbReference type="InterPro" id="IPR001986">
    <property type="entry name" value="Enolpyruvate_Tfrase_dom"/>
</dbReference>
<dbReference type="PROSITE" id="PS00104">
    <property type="entry name" value="EPSP_SYNTHASE_1"/>
    <property type="match status" value="1"/>
</dbReference>
<dbReference type="PANTHER" id="PTHR21090">
    <property type="entry name" value="AROM/DEHYDROQUINATE SYNTHASE"/>
    <property type="match status" value="1"/>
</dbReference>
<evidence type="ECO:0000256" key="3">
    <source>
        <dbReference type="ARBA" id="ARBA00022605"/>
    </source>
</evidence>
<sequence length="441" mass="46165">MPDSRPWTAPLAPVPVNATVSIPGSKSETNRALILAALADGPSVITGGLDARDTRLMRDGLRALGVVITEHDNRWEITPPSEFSPAAEIDCGLAGTVMRFLPPVAALAAGATTFTGEVAVLDGGEVRVRPMGGLLEGLNAAGAAVEIAANGLPFTITGRPDLPGGEVVVDSSATSQYVSGLLLAGARFAGGLDLRHQGPWVPSRPNIDMTVQMLRDRGVVIEEPEADHWIVHPGTIAAGEFVIEPDLANAAPFLAAAAVTGGRINVPRWPRESNQPGAAITDVLALFGADVSLDGDLLTVQGTDKLEAVDLDLHDASELTMVAAVLAALADHTSRIHGVAHIRGHETDRLAALETDLTAVGAEVRQTDDGLVIHPKLLRSNTWLTYADHRMVTAGALLGLVIDDIQLDDVECVSKTMPDFVDLWTGMLADSVAAEEEAGRA</sequence>
<dbReference type="GO" id="GO:0005737">
    <property type="term" value="C:cytoplasm"/>
    <property type="evidence" value="ECO:0007669"/>
    <property type="project" value="UniProtKB-SubCell"/>
</dbReference>
<comment type="similarity">
    <text evidence="2 7">Belongs to the EPSP synthase family.</text>
</comment>
<evidence type="ECO:0000256" key="4">
    <source>
        <dbReference type="ARBA" id="ARBA00022679"/>
    </source>
</evidence>
<dbReference type="GO" id="GO:0008652">
    <property type="term" value="P:amino acid biosynthetic process"/>
    <property type="evidence" value="ECO:0007669"/>
    <property type="project" value="UniProtKB-KW"/>
</dbReference>
<dbReference type="EC" id="2.5.1.19" evidence="7"/>
<keyword evidence="10" id="KW-1185">Reference proteome</keyword>
<proteinExistence type="inferred from homology"/>
<keyword evidence="7" id="KW-0963">Cytoplasm</keyword>
<dbReference type="Pfam" id="PF00275">
    <property type="entry name" value="EPSP_synthase"/>
    <property type="match status" value="1"/>
</dbReference>
<comment type="caution">
    <text evidence="7">Lacks conserved residue(s) required for the propagation of feature annotation.</text>
</comment>
<dbReference type="SUPFAM" id="SSF55205">
    <property type="entry name" value="EPT/RTPC-like"/>
    <property type="match status" value="1"/>
</dbReference>
<name>A0A917S4Y8_9ACTN</name>
<feature type="binding site" evidence="7">
    <location>
        <position position="390"/>
    </location>
    <ligand>
        <name>phosphoenolpyruvate</name>
        <dbReference type="ChEBI" id="CHEBI:58702"/>
    </ligand>
</feature>
<feature type="binding site" evidence="7">
    <location>
        <position position="318"/>
    </location>
    <ligand>
        <name>3-phosphoshikimate</name>
        <dbReference type="ChEBI" id="CHEBI:145989"/>
    </ligand>
</feature>
<feature type="binding site" evidence="7">
    <location>
        <position position="31"/>
    </location>
    <ligand>
        <name>3-phosphoshikimate</name>
        <dbReference type="ChEBI" id="CHEBI:145989"/>
    </ligand>
</feature>
<feature type="binding site" evidence="7">
    <location>
        <position position="174"/>
    </location>
    <ligand>
        <name>3-phosphoshikimate</name>
        <dbReference type="ChEBI" id="CHEBI:145989"/>
    </ligand>
</feature>
<dbReference type="CDD" id="cd01556">
    <property type="entry name" value="EPSP_synthase"/>
    <property type="match status" value="1"/>
</dbReference>
<dbReference type="InterPro" id="IPR023193">
    <property type="entry name" value="EPSP_synthase_CS"/>
</dbReference>
<dbReference type="EMBL" id="BMMZ01000002">
    <property type="protein sequence ID" value="GGL55930.1"/>
    <property type="molecule type" value="Genomic_DNA"/>
</dbReference>
<evidence type="ECO:0000259" key="8">
    <source>
        <dbReference type="Pfam" id="PF00275"/>
    </source>
</evidence>
<comment type="function">
    <text evidence="7">Catalyzes the transfer of the enolpyruvyl moiety of phosphoenolpyruvate (PEP) to the 5-hydroxyl of shikimate-3-phosphate (S3P) to produce enolpyruvyl shikimate-3-phosphate and inorganic phosphate.</text>
</comment>
<evidence type="ECO:0000256" key="1">
    <source>
        <dbReference type="ARBA" id="ARBA00004811"/>
    </source>
</evidence>
<feature type="domain" description="Enolpyruvate transferase" evidence="8">
    <location>
        <begin position="13"/>
        <end position="422"/>
    </location>
</feature>
<evidence type="ECO:0000256" key="7">
    <source>
        <dbReference type="HAMAP-Rule" id="MF_00210"/>
    </source>
</evidence>
<comment type="pathway">
    <text evidence="1 7">Metabolic intermediate biosynthesis; chorismate biosynthesis; chorismate from D-erythrose 4-phosphate and phosphoenolpyruvate: step 6/7.</text>
</comment>
<feature type="binding site" evidence="7">
    <location>
        <position position="345"/>
    </location>
    <ligand>
        <name>3-phosphoshikimate</name>
        <dbReference type="ChEBI" id="CHEBI:145989"/>
    </ligand>
</feature>
<feature type="binding site" evidence="7">
    <location>
        <position position="129"/>
    </location>
    <ligand>
        <name>phosphoenolpyruvate</name>
        <dbReference type="ChEBI" id="CHEBI:58702"/>
    </ligand>
</feature>
<dbReference type="InterPro" id="IPR013792">
    <property type="entry name" value="RNA3'P_cycl/enolpyr_Trfase_a/b"/>
</dbReference>
<comment type="subunit">
    <text evidence="7">Monomer.</text>
</comment>
<feature type="binding site" evidence="7">
    <location>
        <position position="349"/>
    </location>
    <ligand>
        <name>phosphoenolpyruvate</name>
        <dbReference type="ChEBI" id="CHEBI:58702"/>
    </ligand>
</feature>
<dbReference type="PANTHER" id="PTHR21090:SF5">
    <property type="entry name" value="PENTAFUNCTIONAL AROM POLYPEPTIDE"/>
    <property type="match status" value="1"/>
</dbReference>
<feature type="binding site" evidence="7">
    <location>
        <position position="175"/>
    </location>
    <ligand>
        <name>3-phosphoshikimate</name>
        <dbReference type="ChEBI" id="CHEBI:145989"/>
    </ligand>
</feature>
<keyword evidence="5 7" id="KW-0057">Aromatic amino acid biosynthesis</keyword>
<feature type="binding site" evidence="7">
    <location>
        <position position="26"/>
    </location>
    <ligand>
        <name>phosphoenolpyruvate</name>
        <dbReference type="ChEBI" id="CHEBI:58702"/>
    </ligand>
</feature>
<dbReference type="InterPro" id="IPR036968">
    <property type="entry name" value="Enolpyruvate_Tfrase_sf"/>
</dbReference>
<dbReference type="Gene3D" id="3.65.10.10">
    <property type="entry name" value="Enolpyruvate transferase domain"/>
    <property type="match status" value="2"/>
</dbReference>
<feature type="binding site" evidence="7">
    <location>
        <position position="27"/>
    </location>
    <ligand>
        <name>3-phosphoshikimate</name>
        <dbReference type="ChEBI" id="CHEBI:145989"/>
    </ligand>
</feature>
<dbReference type="GO" id="GO:0003866">
    <property type="term" value="F:3-phosphoshikimate 1-carboxyvinyltransferase activity"/>
    <property type="evidence" value="ECO:0007669"/>
    <property type="project" value="UniProtKB-UniRule"/>
</dbReference>
<reference evidence="9" key="2">
    <citation type="submission" date="2020-09" db="EMBL/GenBank/DDBJ databases">
        <authorList>
            <person name="Sun Q."/>
            <person name="Zhou Y."/>
        </authorList>
    </citation>
    <scope>NUCLEOTIDE SEQUENCE</scope>
    <source>
        <strain evidence="9">CGMCC 4.7306</strain>
    </source>
</reference>
<dbReference type="NCBIfam" id="TIGR01356">
    <property type="entry name" value="aroA"/>
    <property type="match status" value="1"/>
</dbReference>
<dbReference type="HAMAP" id="MF_00210">
    <property type="entry name" value="EPSP_synth"/>
    <property type="match status" value="1"/>
</dbReference>
<evidence type="ECO:0000313" key="9">
    <source>
        <dbReference type="EMBL" id="GGL55930.1"/>
    </source>
</evidence>
<dbReference type="GO" id="GO:0009423">
    <property type="term" value="P:chorismate biosynthetic process"/>
    <property type="evidence" value="ECO:0007669"/>
    <property type="project" value="UniProtKB-UniRule"/>
</dbReference>
<evidence type="ECO:0000256" key="5">
    <source>
        <dbReference type="ARBA" id="ARBA00023141"/>
    </source>
</evidence>
<reference evidence="9" key="1">
    <citation type="journal article" date="2014" name="Int. J. Syst. Evol. Microbiol.">
        <title>Complete genome sequence of Corynebacterium casei LMG S-19264T (=DSM 44701T), isolated from a smear-ripened cheese.</title>
        <authorList>
            <consortium name="US DOE Joint Genome Institute (JGI-PGF)"/>
            <person name="Walter F."/>
            <person name="Albersmeier A."/>
            <person name="Kalinowski J."/>
            <person name="Ruckert C."/>
        </authorList>
    </citation>
    <scope>NUCLEOTIDE SEQUENCE</scope>
    <source>
        <strain evidence="9">CGMCC 4.7306</strain>
    </source>
</reference>
<dbReference type="InterPro" id="IPR006264">
    <property type="entry name" value="EPSP_synthase"/>
</dbReference>
<evidence type="ECO:0000256" key="2">
    <source>
        <dbReference type="ARBA" id="ARBA00009948"/>
    </source>
</evidence>
<accession>A0A917S4Y8</accession>
<protein>
    <recommendedName>
        <fullName evidence="7">3-phosphoshikimate 1-carboxyvinyltransferase</fullName>
        <ecNumber evidence="7">2.5.1.19</ecNumber>
    </recommendedName>
    <alternativeName>
        <fullName evidence="7">5-enolpyruvylshikimate-3-phosphate synthase</fullName>
        <shortName evidence="7">EPSP synthase</shortName>
        <shortName evidence="7">EPSPS</shortName>
    </alternativeName>
</protein>
<feature type="binding site" evidence="7">
    <location>
        <position position="26"/>
    </location>
    <ligand>
        <name>3-phosphoshikimate</name>
        <dbReference type="ChEBI" id="CHEBI:145989"/>
    </ligand>
</feature>
<comment type="subcellular location">
    <subcellularLocation>
        <location evidence="7">Cytoplasm</location>
    </subcellularLocation>
</comment>
<feature type="active site" description="Proton acceptor" evidence="7">
    <location>
        <position position="318"/>
    </location>
</feature>
<dbReference type="PROSITE" id="PS00885">
    <property type="entry name" value="EPSP_SYNTHASE_2"/>
    <property type="match status" value="1"/>
</dbReference>
<comment type="catalytic activity">
    <reaction evidence="6">
        <text>3-phosphoshikimate + phosphoenolpyruvate = 5-O-(1-carboxyvinyl)-3-phosphoshikimate + phosphate</text>
        <dbReference type="Rhea" id="RHEA:21256"/>
        <dbReference type="ChEBI" id="CHEBI:43474"/>
        <dbReference type="ChEBI" id="CHEBI:57701"/>
        <dbReference type="ChEBI" id="CHEBI:58702"/>
        <dbReference type="ChEBI" id="CHEBI:145989"/>
        <dbReference type="EC" id="2.5.1.19"/>
    </reaction>
    <physiologicalReaction direction="left-to-right" evidence="6">
        <dbReference type="Rhea" id="RHEA:21257"/>
    </physiologicalReaction>
</comment>
<gene>
    <name evidence="7 9" type="primary">aroA</name>
    <name evidence="9" type="ORF">GCM10011575_12900</name>
</gene>